<reference evidence="14 15" key="1">
    <citation type="submission" date="2018-02" db="EMBL/GenBank/DDBJ databases">
        <title>Mycoplasma marinum and Mycoplasma todarodis sp. nov., moderately halophilic and psychrotolerant mycoplasmas isolated from cephalopods.</title>
        <authorList>
            <person name="Viver T."/>
        </authorList>
    </citation>
    <scope>NUCLEOTIDE SEQUENCE [LARGE SCALE GENOMIC DNA]</scope>
    <source>
        <strain evidence="14 15">5H</strain>
    </source>
</reference>
<dbReference type="Gene3D" id="3.10.150.10">
    <property type="entry name" value="DNA Polymerase III, subunit A, domain 2"/>
    <property type="match status" value="1"/>
</dbReference>
<keyword evidence="8" id="KW-0235">DNA replication</keyword>
<dbReference type="OrthoDB" id="397417at2"/>
<evidence type="ECO:0000256" key="2">
    <source>
        <dbReference type="ARBA" id="ARBA00004496"/>
    </source>
</evidence>
<keyword evidence="7" id="KW-0548">Nucleotidyltransferase</keyword>
<dbReference type="PANTHER" id="PTHR30478">
    <property type="entry name" value="DNA POLYMERASE III SUBUNIT BETA"/>
    <property type="match status" value="1"/>
</dbReference>
<dbReference type="GO" id="GO:0006271">
    <property type="term" value="P:DNA strand elongation involved in DNA replication"/>
    <property type="evidence" value="ECO:0007669"/>
    <property type="project" value="TreeGrafter"/>
</dbReference>
<evidence type="ECO:0000256" key="5">
    <source>
        <dbReference type="ARBA" id="ARBA00022490"/>
    </source>
</evidence>
<name>A0A4R0XWA6_9MOLU</name>
<evidence type="ECO:0000259" key="13">
    <source>
        <dbReference type="Pfam" id="PF02768"/>
    </source>
</evidence>
<comment type="similarity">
    <text evidence="3">Belongs to the beta sliding clamp family.</text>
</comment>
<feature type="domain" description="DNA polymerase III beta sliding clamp central" evidence="12">
    <location>
        <begin position="131"/>
        <end position="241"/>
    </location>
</feature>
<dbReference type="Proteomes" id="UP000291072">
    <property type="component" value="Unassembled WGS sequence"/>
</dbReference>
<accession>A0A4R0XWA6</accession>
<dbReference type="InterPro" id="IPR022634">
    <property type="entry name" value="DNA_polIII_beta_N"/>
</dbReference>
<comment type="subunit">
    <text evidence="4">Forms a ring-shaped head-to-tail homodimer around DNA which binds and tethers DNA polymerases and other proteins to the DNA. The DNA replisome complex has a single clamp-loading complex (3 tau and 1 each of delta, delta', psi and chi subunits) which binds 3 Pol III cores (1 core on the leading strand and 2 on the lagging strand) each with a beta sliding clamp dimer. Additional proteins in the replisome are other copies of gamma, psi and chi, Ssb, DNA helicase and RNA primase.</text>
</comment>
<dbReference type="GO" id="GO:0003887">
    <property type="term" value="F:DNA-directed DNA polymerase activity"/>
    <property type="evidence" value="ECO:0007669"/>
    <property type="project" value="UniProtKB-KW"/>
</dbReference>
<dbReference type="InterPro" id="IPR046938">
    <property type="entry name" value="DNA_clamp_sf"/>
</dbReference>
<evidence type="ECO:0000256" key="6">
    <source>
        <dbReference type="ARBA" id="ARBA00022679"/>
    </source>
</evidence>
<evidence type="ECO:0000256" key="10">
    <source>
        <dbReference type="ARBA" id="ARBA00023125"/>
    </source>
</evidence>
<dbReference type="Gene3D" id="3.70.10.10">
    <property type="match status" value="1"/>
</dbReference>
<dbReference type="GO" id="GO:0009360">
    <property type="term" value="C:DNA polymerase III complex"/>
    <property type="evidence" value="ECO:0007669"/>
    <property type="project" value="InterPro"/>
</dbReference>
<evidence type="ECO:0000313" key="14">
    <source>
        <dbReference type="EMBL" id="TCG11251.1"/>
    </source>
</evidence>
<gene>
    <name evidence="14" type="primary">dnaN</name>
    <name evidence="14" type="ORF">C4B25_01940</name>
</gene>
<keyword evidence="5" id="KW-0963">Cytoplasm</keyword>
<dbReference type="RefSeq" id="WP_131613379.1">
    <property type="nucleotide sequence ID" value="NZ_PSZP01000010.1"/>
</dbReference>
<dbReference type="InterPro" id="IPR022635">
    <property type="entry name" value="DNA_polIII_beta_C"/>
</dbReference>
<keyword evidence="15" id="KW-1185">Reference proteome</keyword>
<evidence type="ECO:0000256" key="3">
    <source>
        <dbReference type="ARBA" id="ARBA00010752"/>
    </source>
</evidence>
<dbReference type="SUPFAM" id="SSF55979">
    <property type="entry name" value="DNA clamp"/>
    <property type="match status" value="3"/>
</dbReference>
<dbReference type="GO" id="GO:0003677">
    <property type="term" value="F:DNA binding"/>
    <property type="evidence" value="ECO:0007669"/>
    <property type="project" value="UniProtKB-KW"/>
</dbReference>
<comment type="function">
    <text evidence="1">Confers DNA tethering and processivity to DNA polymerases and other proteins. Acts as a clamp, forming a ring around DNA (a reaction catalyzed by the clamp-loading complex) which diffuses in an ATP-independent manner freely and bidirectionally along dsDNA. Initially characterized for its ability to contact the catalytic subunit of DNA polymerase III (Pol III), a complex, multichain enzyme responsible for most of the replicative synthesis in bacteria; Pol III exhibits 3'-5' exonuclease proofreading activity. The beta chain is required for initiation of replication as well as for processivity of DNA replication.</text>
</comment>
<keyword evidence="10" id="KW-0238">DNA-binding</keyword>
<feature type="domain" description="DNA polymerase III beta sliding clamp N-terminal" evidence="11">
    <location>
        <begin position="1"/>
        <end position="121"/>
    </location>
</feature>
<dbReference type="InterPro" id="IPR001001">
    <property type="entry name" value="DNA_polIII_beta"/>
</dbReference>
<evidence type="ECO:0000256" key="8">
    <source>
        <dbReference type="ARBA" id="ARBA00022705"/>
    </source>
</evidence>
<evidence type="ECO:0000259" key="12">
    <source>
        <dbReference type="Pfam" id="PF02767"/>
    </source>
</evidence>
<dbReference type="Pfam" id="PF02767">
    <property type="entry name" value="DNA_pol3_beta_2"/>
    <property type="match status" value="1"/>
</dbReference>
<sequence length="366" mass="40943">MNIKIEKSLFEKHLKNISKALSNNPALTSLNGILFKVTNEKIELLASDGVLSIKETILISEDVTVLKEGISLIPGKMFIEIIKKQAKEIELQTNESTLNIYSSGSSFKLNLMDPEDYPMIDFDLVGSELILDSAAFKSTIRDVAFAAAENNRRIILNGINIIAKEGHLRISATDSYRLATSRMDTASVNNFNITILAKNIKDFIPASIKGEVKIKVDDSKINIEHDSSIIQSRLIDGIYPELSRLIPKEYNYKLEIDSKELSNLIDKAIVVSSGDAKTVKLEIKEGKLQIESKQEEVGNSHVETENFKWEGNTMFSIAFDSKFMKDALRTFKGNVVIRFIGELKPFVIMGESNKALVQLVLPHRGY</sequence>
<protein>
    <submittedName>
        <fullName evidence="14">DNA polymerase III subunit beta</fullName>
    </submittedName>
</protein>
<proteinExistence type="inferred from homology"/>
<feature type="domain" description="DNA polymerase III beta sliding clamp C-terminal" evidence="13">
    <location>
        <begin position="244"/>
        <end position="364"/>
    </location>
</feature>
<dbReference type="NCBIfam" id="TIGR00663">
    <property type="entry name" value="dnan"/>
    <property type="match status" value="1"/>
</dbReference>
<dbReference type="Pfam" id="PF02768">
    <property type="entry name" value="DNA_pol3_beta_3"/>
    <property type="match status" value="1"/>
</dbReference>
<dbReference type="SMART" id="SM00480">
    <property type="entry name" value="POL3Bc"/>
    <property type="match status" value="1"/>
</dbReference>
<comment type="caution">
    <text evidence="14">The sequence shown here is derived from an EMBL/GenBank/DDBJ whole genome shotgun (WGS) entry which is preliminary data.</text>
</comment>
<evidence type="ECO:0000259" key="11">
    <source>
        <dbReference type="Pfam" id="PF00712"/>
    </source>
</evidence>
<dbReference type="AlphaFoldDB" id="A0A4R0XWA6"/>
<evidence type="ECO:0000313" key="15">
    <source>
        <dbReference type="Proteomes" id="UP000291072"/>
    </source>
</evidence>
<dbReference type="GO" id="GO:0008408">
    <property type="term" value="F:3'-5' exonuclease activity"/>
    <property type="evidence" value="ECO:0007669"/>
    <property type="project" value="InterPro"/>
</dbReference>
<dbReference type="CDD" id="cd00140">
    <property type="entry name" value="beta_clamp"/>
    <property type="match status" value="1"/>
</dbReference>
<evidence type="ECO:0000256" key="4">
    <source>
        <dbReference type="ARBA" id="ARBA00011400"/>
    </source>
</evidence>
<evidence type="ECO:0000256" key="1">
    <source>
        <dbReference type="ARBA" id="ARBA00002266"/>
    </source>
</evidence>
<dbReference type="GO" id="GO:0005737">
    <property type="term" value="C:cytoplasm"/>
    <property type="evidence" value="ECO:0007669"/>
    <property type="project" value="UniProtKB-SubCell"/>
</dbReference>
<evidence type="ECO:0000256" key="7">
    <source>
        <dbReference type="ARBA" id="ARBA00022695"/>
    </source>
</evidence>
<dbReference type="Pfam" id="PF00712">
    <property type="entry name" value="DNA_pol3_beta"/>
    <property type="match status" value="1"/>
</dbReference>
<comment type="subcellular location">
    <subcellularLocation>
        <location evidence="2">Cytoplasm</location>
    </subcellularLocation>
</comment>
<keyword evidence="9" id="KW-0239">DNA-directed DNA polymerase</keyword>
<organism evidence="14 15">
    <name type="scientific">Mycoplasma todarodis</name>
    <dbReference type="NCBI Taxonomy" id="1937191"/>
    <lineage>
        <taxon>Bacteria</taxon>
        <taxon>Bacillati</taxon>
        <taxon>Mycoplasmatota</taxon>
        <taxon>Mollicutes</taxon>
        <taxon>Mycoplasmataceae</taxon>
        <taxon>Mycoplasma</taxon>
    </lineage>
</organism>
<evidence type="ECO:0000256" key="9">
    <source>
        <dbReference type="ARBA" id="ARBA00022932"/>
    </source>
</evidence>
<keyword evidence="6" id="KW-0808">Transferase</keyword>
<dbReference type="InterPro" id="IPR022637">
    <property type="entry name" value="DNA_polIII_beta_cen"/>
</dbReference>
<dbReference type="EMBL" id="PSZP01000010">
    <property type="protein sequence ID" value="TCG11251.1"/>
    <property type="molecule type" value="Genomic_DNA"/>
</dbReference>
<dbReference type="PANTHER" id="PTHR30478:SF0">
    <property type="entry name" value="BETA SLIDING CLAMP"/>
    <property type="match status" value="1"/>
</dbReference>